<gene>
    <name evidence="4" type="ORF">B296_00045444</name>
</gene>
<evidence type="ECO:0000256" key="1">
    <source>
        <dbReference type="SAM" id="MobiDB-lite"/>
    </source>
</evidence>
<sequence>MARGRGRFEVPFLFRFFFLHFLFFPSRFLLNRPPTVAFWQYRPVAAGPRTGQLPDWTFLKQLLQNIVKTNELSFPLGYNLSYDCMDLCQKLLRRNAVVDSLEFVDQDYVLVPGPPLDMSSSSVSPSRPSNSPFKSESSPIISPNFSASSAPMPITGAAVGNVHALRNLESCGSPASGTSHGSMDMADVSEQSPAHFMMRIRSLQQFASVIKDVVKEKVKFVF</sequence>
<evidence type="ECO:0000259" key="3">
    <source>
        <dbReference type="Pfam" id="PF24497"/>
    </source>
</evidence>
<proteinExistence type="predicted"/>
<dbReference type="EMBL" id="AMZH03009886">
    <property type="protein sequence ID" value="RRT55871.1"/>
    <property type="molecule type" value="Genomic_DNA"/>
</dbReference>
<feature type="domain" description="ATG1a/b/c MIT" evidence="3">
    <location>
        <begin position="181"/>
        <end position="219"/>
    </location>
</feature>
<feature type="compositionally biased region" description="Low complexity" evidence="1">
    <location>
        <begin position="119"/>
        <end position="132"/>
    </location>
</feature>
<feature type="region of interest" description="Disordered" evidence="1">
    <location>
        <begin position="119"/>
        <end position="138"/>
    </location>
</feature>
<name>A0A426YW25_ENSVE</name>
<reference evidence="4 5" key="1">
    <citation type="journal article" date="2014" name="Agronomy (Basel)">
        <title>A Draft Genome Sequence for Ensete ventricosum, the Drought-Tolerant Tree Against Hunger.</title>
        <authorList>
            <person name="Harrison J."/>
            <person name="Moore K.A."/>
            <person name="Paszkiewicz K."/>
            <person name="Jones T."/>
            <person name="Grant M."/>
            <person name="Ambacheew D."/>
            <person name="Muzemil S."/>
            <person name="Studholme D.J."/>
        </authorList>
    </citation>
    <scope>NUCLEOTIDE SEQUENCE [LARGE SCALE GENOMIC DNA]</scope>
</reference>
<dbReference type="Pfam" id="PF24497">
    <property type="entry name" value="MIT_ATG1"/>
    <property type="match status" value="1"/>
</dbReference>
<dbReference type="AlphaFoldDB" id="A0A426YW25"/>
<evidence type="ECO:0000313" key="4">
    <source>
        <dbReference type="EMBL" id="RRT55871.1"/>
    </source>
</evidence>
<organism evidence="4 5">
    <name type="scientific">Ensete ventricosum</name>
    <name type="common">Abyssinian banana</name>
    <name type="synonym">Musa ensete</name>
    <dbReference type="NCBI Taxonomy" id="4639"/>
    <lineage>
        <taxon>Eukaryota</taxon>
        <taxon>Viridiplantae</taxon>
        <taxon>Streptophyta</taxon>
        <taxon>Embryophyta</taxon>
        <taxon>Tracheophyta</taxon>
        <taxon>Spermatophyta</taxon>
        <taxon>Magnoliopsida</taxon>
        <taxon>Liliopsida</taxon>
        <taxon>Zingiberales</taxon>
        <taxon>Musaceae</taxon>
        <taxon>Ensete</taxon>
    </lineage>
</organism>
<dbReference type="Proteomes" id="UP000287651">
    <property type="component" value="Unassembled WGS sequence"/>
</dbReference>
<keyword evidence="2" id="KW-0472">Membrane</keyword>
<keyword evidence="2" id="KW-1133">Transmembrane helix</keyword>
<keyword evidence="2" id="KW-0812">Transmembrane</keyword>
<dbReference type="InterPro" id="IPR056281">
    <property type="entry name" value="MIT_ATG1a/b/c"/>
</dbReference>
<accession>A0A426YW25</accession>
<protein>
    <recommendedName>
        <fullName evidence="3">ATG1a/b/c MIT domain-containing protein</fullName>
    </recommendedName>
</protein>
<feature type="transmembrane region" description="Helical" evidence="2">
    <location>
        <begin position="12"/>
        <end position="30"/>
    </location>
</feature>
<evidence type="ECO:0000313" key="5">
    <source>
        <dbReference type="Proteomes" id="UP000287651"/>
    </source>
</evidence>
<comment type="caution">
    <text evidence="4">The sequence shown here is derived from an EMBL/GenBank/DDBJ whole genome shotgun (WGS) entry which is preliminary data.</text>
</comment>
<evidence type="ECO:0000256" key="2">
    <source>
        <dbReference type="SAM" id="Phobius"/>
    </source>
</evidence>